<dbReference type="HOGENOM" id="CLU_051638_7_2_9"/>
<dbReference type="CDD" id="cd04647">
    <property type="entry name" value="LbH_MAT_like"/>
    <property type="match status" value="1"/>
</dbReference>
<dbReference type="InterPro" id="IPR051159">
    <property type="entry name" value="Hexapeptide_acetyltransf"/>
</dbReference>
<dbReference type="AlphaFoldDB" id="A0A0S6U8G8"/>
<proteinExistence type="predicted"/>
<dbReference type="PANTHER" id="PTHR23416">
    <property type="entry name" value="SIALIC ACID SYNTHASE-RELATED"/>
    <property type="match status" value="1"/>
</dbReference>
<accession>A0A0S6U8G8</accession>
<dbReference type="InterPro" id="IPR011004">
    <property type="entry name" value="Trimer_LpxA-like_sf"/>
</dbReference>
<dbReference type="Pfam" id="PF00132">
    <property type="entry name" value="Hexapep"/>
    <property type="match status" value="1"/>
</dbReference>
<name>A0A0S6U8G8_CLOBO</name>
<dbReference type="Proteomes" id="UP000054164">
    <property type="component" value="Unassembled WGS sequence"/>
</dbReference>
<evidence type="ECO:0000313" key="1">
    <source>
        <dbReference type="EMBL" id="GAE03785.1"/>
    </source>
</evidence>
<dbReference type="RefSeq" id="WP_043013533.1">
    <property type="nucleotide sequence ID" value="NZ_DF384213.1"/>
</dbReference>
<dbReference type="EMBL" id="DF384213">
    <property type="protein sequence ID" value="GAE03785.1"/>
    <property type="molecule type" value="Genomic_DNA"/>
</dbReference>
<gene>
    <name evidence="1" type="ORF">CBO05C_3475</name>
</gene>
<evidence type="ECO:0008006" key="2">
    <source>
        <dbReference type="Google" id="ProtNLM"/>
    </source>
</evidence>
<dbReference type="SUPFAM" id="SSF51161">
    <property type="entry name" value="Trimeric LpxA-like enzymes"/>
    <property type="match status" value="1"/>
</dbReference>
<dbReference type="Pfam" id="PF14602">
    <property type="entry name" value="Hexapep_2"/>
    <property type="match status" value="1"/>
</dbReference>
<sequence length="186" mass="20812">MDNRKIKEYLKKYLDEERLEMKKNFNRILPTNELLYDRWEKAALIKAGEGSSIYDTSVIMGDVKIGNNVWIGPFTMIEGINGKITIGDNCDISTGVQIYTHDSSLRVVSGGKEDLVKGDVTILENTYIGSMSIITHGVNIGKRCIIGANSFVNKDIEDYSVAFGTPAKVVGKVILKDDYVSIKYYR</sequence>
<dbReference type="Gene3D" id="2.160.10.10">
    <property type="entry name" value="Hexapeptide repeat proteins"/>
    <property type="match status" value="1"/>
</dbReference>
<organism evidence="1">
    <name type="scientific">Clostridium botulinum B str. Osaka05</name>
    <dbReference type="NCBI Taxonomy" id="1407017"/>
    <lineage>
        <taxon>Bacteria</taxon>
        <taxon>Bacillati</taxon>
        <taxon>Bacillota</taxon>
        <taxon>Clostridia</taxon>
        <taxon>Eubacteriales</taxon>
        <taxon>Clostridiaceae</taxon>
        <taxon>Clostridium</taxon>
    </lineage>
</organism>
<protein>
    <recommendedName>
        <fullName evidence="2">Hexapeptide repeat-containing transferase</fullName>
    </recommendedName>
</protein>
<dbReference type="InterPro" id="IPR001451">
    <property type="entry name" value="Hexapep"/>
</dbReference>
<reference evidence="1" key="1">
    <citation type="submission" date="2013-10" db="EMBL/GenBank/DDBJ databases">
        <title>Draft genome sequence of Clostridium botulinum type B strain Osaka05.</title>
        <authorList>
            <person name="Sakaguchi Y."/>
            <person name="Hosomi K."/>
            <person name="Uchiyama J."/>
            <person name="Ogura Y."/>
            <person name="Sakaguchi M."/>
            <person name="Kohda T."/>
            <person name="Mukamoto M."/>
            <person name="Misawa N."/>
            <person name="Matsuzaki S."/>
            <person name="Hayashi T."/>
            <person name="Kozaki S."/>
        </authorList>
    </citation>
    <scope>NUCLEOTIDE SEQUENCE</scope>
    <source>
        <strain evidence="1">Osaka05</strain>
    </source>
</reference>